<evidence type="ECO:0000313" key="2">
    <source>
        <dbReference type="EMBL" id="CAE0406108.1"/>
    </source>
</evidence>
<proteinExistence type="predicted"/>
<feature type="compositionally biased region" description="Low complexity" evidence="1">
    <location>
        <begin position="231"/>
        <end position="250"/>
    </location>
</feature>
<feature type="compositionally biased region" description="Low complexity" evidence="1">
    <location>
        <begin position="98"/>
        <end position="127"/>
    </location>
</feature>
<dbReference type="AlphaFoldDB" id="A0A7S3P5D8"/>
<feature type="compositionally biased region" description="Polar residues" evidence="1">
    <location>
        <begin position="139"/>
        <end position="148"/>
    </location>
</feature>
<feature type="compositionally biased region" description="Gly residues" evidence="1">
    <location>
        <begin position="85"/>
        <end position="97"/>
    </location>
</feature>
<feature type="region of interest" description="Disordered" evidence="1">
    <location>
        <begin position="383"/>
        <end position="484"/>
    </location>
</feature>
<gene>
    <name evidence="2" type="ORF">ACOF00016_LOCUS4035</name>
</gene>
<evidence type="ECO:0000256" key="1">
    <source>
        <dbReference type="SAM" id="MobiDB-lite"/>
    </source>
</evidence>
<dbReference type="InterPro" id="IPR036770">
    <property type="entry name" value="Ankyrin_rpt-contain_sf"/>
</dbReference>
<feature type="compositionally biased region" description="Low complexity" evidence="1">
    <location>
        <begin position="178"/>
        <end position="192"/>
    </location>
</feature>
<feature type="compositionally biased region" description="Polar residues" evidence="1">
    <location>
        <begin position="53"/>
        <end position="62"/>
    </location>
</feature>
<organism evidence="2">
    <name type="scientific">Amphora coffeiformis</name>
    <dbReference type="NCBI Taxonomy" id="265554"/>
    <lineage>
        <taxon>Eukaryota</taxon>
        <taxon>Sar</taxon>
        <taxon>Stramenopiles</taxon>
        <taxon>Ochrophyta</taxon>
        <taxon>Bacillariophyta</taxon>
        <taxon>Bacillariophyceae</taxon>
        <taxon>Bacillariophycidae</taxon>
        <taxon>Thalassiophysales</taxon>
        <taxon>Catenulaceae</taxon>
        <taxon>Amphora</taxon>
    </lineage>
</organism>
<feature type="compositionally biased region" description="Basic residues" evidence="1">
    <location>
        <begin position="396"/>
        <end position="405"/>
    </location>
</feature>
<feature type="compositionally biased region" description="Polar residues" evidence="1">
    <location>
        <begin position="290"/>
        <end position="327"/>
    </location>
</feature>
<accession>A0A7S3P5D8</accession>
<dbReference type="Gene3D" id="1.25.40.20">
    <property type="entry name" value="Ankyrin repeat-containing domain"/>
    <property type="match status" value="1"/>
</dbReference>
<dbReference type="PANTHER" id="PTHR24121:SF21">
    <property type="entry name" value="ANKYRIN REPEAT FAMILY PROTEIN"/>
    <property type="match status" value="1"/>
</dbReference>
<name>A0A7S3P5D8_9STRA</name>
<reference evidence="2" key="1">
    <citation type="submission" date="2021-01" db="EMBL/GenBank/DDBJ databases">
        <authorList>
            <person name="Corre E."/>
            <person name="Pelletier E."/>
            <person name="Niang G."/>
            <person name="Scheremetjew M."/>
            <person name="Finn R."/>
            <person name="Kale V."/>
            <person name="Holt S."/>
            <person name="Cochrane G."/>
            <person name="Meng A."/>
            <person name="Brown T."/>
            <person name="Cohen L."/>
        </authorList>
    </citation>
    <scope>NUCLEOTIDE SEQUENCE</scope>
    <source>
        <strain evidence="2">CCMP127</strain>
    </source>
</reference>
<feature type="compositionally biased region" description="Low complexity" evidence="1">
    <location>
        <begin position="263"/>
        <end position="272"/>
    </location>
</feature>
<feature type="compositionally biased region" description="Basic residues" evidence="1">
    <location>
        <begin position="329"/>
        <end position="339"/>
    </location>
</feature>
<dbReference type="EMBL" id="HBIM01004717">
    <property type="protein sequence ID" value="CAE0406108.1"/>
    <property type="molecule type" value="Transcribed_RNA"/>
</dbReference>
<sequence>MMHVRHVTMAEADDEGGGTDNDPIIRMVPVRRSSNMGRTKQSLKQQRDPLRGSQHSEATTDTNKQKRRNSIQSQKSHNSQASRNSGGGAADEFGGQGSRFQQQQQQQQQGSQQSFSQGSSQPFHGFGDSVQHFHGSALFSGSSVASRQSHSRGESHGSIPETPVSSSGANRGRLGSYNNSKNSPKGSGSSNPQTPPGGYATPNNKNGARVKKLKKKTADGSHGPSERSFGTRTSYVTNATTTTTSSYNNNIESHAFSSDDGGEAAAGPARPRTSPVKKRRPKVANGGSADLTSPTRRSASLVSPTSPKVTGYAQSNGNDSPVSNSPSKGGRRVVKKGRPKNPGDPDSPRRSTTRMSHLSSSSDDDYHASFYNSTDAMENQFTTDDEDYPAAPPPRVARKPKRRPTKTGNDPMTPMRNSRAHISGADVPETPGGQREMPAHIGRTPRRTASTISTDDDEMRFTPSRRTSFDTNFTQSSTFTQSGGTTRLYEHARRCQWDDVMREVETNPRDAKVVGDKDGTTALHLAVMSRTNPMMRDGRVGEFKPAPLELIEMLVKACPEAASTRCSRKRYTPLAYACLVADHGYDMDDCSEMVLILLRHAPGSVFVFTDDGFSAVDIHILSYSQIHKQKEEVYSGGRTSSVVLRTLLAEQPDLAESRIYKHKVRGPIELLYRCNTSEFQDAMIDDLTGDSNDVKKKQLKSRFGSVASVLSDWWAWKWVLLLLKFSTIKDKKPGTIFSAVQAAARLVACPLPILALAINTFPHQVEERDPRGDIYNLPLHEVCSWRADEAILSGDPFVAGRKLKAIQLLLNEYPDAARMTNNMGETPLCLAVETCTPWHGGLELLVESCPKALKFPRKLRMGDQGLCLSVQNPSALDSVNSYDSDEQDPMAAIEGMYPFVLAAVLGGVATNKRRVPFDFTQEQKEQHLQQLAQKDLQAVRSVYGLLRSRPDVLEKYRKDVTRDYLKMLKEMEDD</sequence>
<protein>
    <submittedName>
        <fullName evidence="2">Uncharacterized protein</fullName>
    </submittedName>
</protein>
<feature type="region of interest" description="Disordered" evidence="1">
    <location>
        <begin position="1"/>
        <end position="369"/>
    </location>
</feature>
<dbReference type="PANTHER" id="PTHR24121">
    <property type="entry name" value="NO MECHANORECEPTOR POTENTIAL C, ISOFORM D-RELATED"/>
    <property type="match status" value="1"/>
</dbReference>
<feature type="compositionally biased region" description="Polar residues" evidence="1">
    <location>
        <begin position="32"/>
        <end position="44"/>
    </location>
</feature>
<feature type="compositionally biased region" description="Low complexity" evidence="1">
    <location>
        <begin position="469"/>
        <end position="484"/>
    </location>
</feature>
<dbReference type="SUPFAM" id="SSF48403">
    <property type="entry name" value="Ankyrin repeat"/>
    <property type="match status" value="1"/>
</dbReference>
<feature type="compositionally biased region" description="Polar residues" evidence="1">
    <location>
        <begin position="70"/>
        <end position="84"/>
    </location>
</feature>